<dbReference type="EMBL" id="JAHJDP010000032">
    <property type="protein sequence ID" value="MBU2690580.1"/>
    <property type="molecule type" value="Genomic_DNA"/>
</dbReference>
<dbReference type="SUPFAM" id="SSF55347">
    <property type="entry name" value="Glyceraldehyde-3-phosphate dehydrogenase-like, C-terminal domain"/>
    <property type="match status" value="1"/>
</dbReference>
<dbReference type="InterPro" id="IPR005097">
    <property type="entry name" value="Sacchrp_dh_NADP-bd"/>
</dbReference>
<dbReference type="GO" id="GO:0016491">
    <property type="term" value="F:oxidoreductase activity"/>
    <property type="evidence" value="ECO:0007669"/>
    <property type="project" value="UniProtKB-KW"/>
</dbReference>
<dbReference type="Pfam" id="PF16653">
    <property type="entry name" value="Sacchrp_dh_C"/>
    <property type="match status" value="1"/>
</dbReference>
<name>A0A948W601_UNCEI</name>
<dbReference type="PANTHER" id="PTHR11133">
    <property type="entry name" value="SACCHAROPINE DEHYDROGENASE"/>
    <property type="match status" value="1"/>
</dbReference>
<dbReference type="Gene3D" id="3.30.360.10">
    <property type="entry name" value="Dihydrodipicolinate Reductase, domain 2"/>
    <property type="match status" value="1"/>
</dbReference>
<comment type="caution">
    <text evidence="4">The sequence shown here is derived from an EMBL/GenBank/DDBJ whole genome shotgun (WGS) entry which is preliminary data.</text>
</comment>
<accession>A0A948W601</accession>
<dbReference type="InterPro" id="IPR036291">
    <property type="entry name" value="NAD(P)-bd_dom_sf"/>
</dbReference>
<dbReference type="Gene3D" id="3.40.50.720">
    <property type="entry name" value="NAD(P)-binding Rossmann-like Domain"/>
    <property type="match status" value="1"/>
</dbReference>
<dbReference type="PANTHER" id="PTHR11133:SF22">
    <property type="entry name" value="ALPHA-AMINOADIPIC SEMIALDEHYDE SYNTHASE, MITOCHONDRIAL"/>
    <property type="match status" value="1"/>
</dbReference>
<keyword evidence="1" id="KW-0560">Oxidoreductase</keyword>
<protein>
    <submittedName>
        <fullName evidence="4">Saccharopine dehydrogenase NADP-binding domain-containing protein</fullName>
    </submittedName>
</protein>
<dbReference type="Pfam" id="PF03435">
    <property type="entry name" value="Sacchrp_dh_NADP"/>
    <property type="match status" value="1"/>
</dbReference>
<organism evidence="4 5">
    <name type="scientific">Eiseniibacteriota bacterium</name>
    <dbReference type="NCBI Taxonomy" id="2212470"/>
    <lineage>
        <taxon>Bacteria</taxon>
        <taxon>Candidatus Eiseniibacteriota</taxon>
    </lineage>
</organism>
<evidence type="ECO:0000259" key="3">
    <source>
        <dbReference type="Pfam" id="PF16653"/>
    </source>
</evidence>
<proteinExistence type="predicted"/>
<dbReference type="InterPro" id="IPR051168">
    <property type="entry name" value="AASS"/>
</dbReference>
<evidence type="ECO:0000313" key="5">
    <source>
        <dbReference type="Proteomes" id="UP000777784"/>
    </source>
</evidence>
<evidence type="ECO:0000259" key="2">
    <source>
        <dbReference type="Pfam" id="PF03435"/>
    </source>
</evidence>
<dbReference type="Proteomes" id="UP000777784">
    <property type="component" value="Unassembled WGS sequence"/>
</dbReference>
<feature type="domain" description="Saccharopine dehydrogenase-like C-terminal" evidence="3">
    <location>
        <begin position="128"/>
        <end position="381"/>
    </location>
</feature>
<reference evidence="4" key="1">
    <citation type="submission" date="2021-05" db="EMBL/GenBank/DDBJ databases">
        <title>Energy efficiency and biological interactions define the core microbiome of deep oligotrophic groundwater.</title>
        <authorList>
            <person name="Mehrshad M."/>
            <person name="Lopez-Fernandez M."/>
            <person name="Bell E."/>
            <person name="Bernier-Latmani R."/>
            <person name="Bertilsson S."/>
            <person name="Dopson M."/>
        </authorList>
    </citation>
    <scope>NUCLEOTIDE SEQUENCE</scope>
    <source>
        <strain evidence="4">Modern_marine.mb.64</strain>
    </source>
</reference>
<dbReference type="AlphaFoldDB" id="A0A948W601"/>
<dbReference type="SUPFAM" id="SSF51735">
    <property type="entry name" value="NAD(P)-binding Rossmann-fold domains"/>
    <property type="match status" value="1"/>
</dbReference>
<evidence type="ECO:0000256" key="1">
    <source>
        <dbReference type="ARBA" id="ARBA00023002"/>
    </source>
</evidence>
<feature type="domain" description="Saccharopine dehydrogenase NADP binding" evidence="2">
    <location>
        <begin position="3"/>
        <end position="123"/>
    </location>
</feature>
<evidence type="ECO:0000313" key="4">
    <source>
        <dbReference type="EMBL" id="MBU2690580.1"/>
    </source>
</evidence>
<gene>
    <name evidence="4" type="ORF">KJ970_06590</name>
</gene>
<dbReference type="InterPro" id="IPR032095">
    <property type="entry name" value="Sacchrp_dh-like_C"/>
</dbReference>
<sequence length="390" mass="42159">MKVCVVGAGFQGTACLWDFARQQNITHLGVADKSAEAVAALRSLAWTRDIKAAIIDISNPAACTAFLKDYDVAVSAVPYFYNEGLTRAAIEGGSHLVDMGGNTDVVMAQHALDAEARSAGVSILPDGGLAPGLVGVLAGFLIREERAAEVWMRVGGLPQEPFPPLGYRITFSPYGLLNEYSGDSIMLRNGRITRRPALEEEESITFDGLEELEAALTSGATSTLPFTFEGRIQDLTYKTIRYKGHFAQLRLLRDLGLLDDRSLSIAPPAGGEPSEIPLRDVMARLLTEKIGGTPVPDRILLRVGSRRGGIKGEPARTRVFELHDLYDAASGLTSMQRCTAFPVTVEALMLGSGVIPGPGVLKQEIDVDAVRMLAELRKRGLDLKERVLER</sequence>